<proteinExistence type="predicted"/>
<keyword evidence="1" id="KW-0805">Transcription regulation</keyword>
<dbReference type="Proteomes" id="UP000053433">
    <property type="component" value="Unassembled WGS sequence"/>
</dbReference>
<dbReference type="PATRIC" id="fig|1550024.3.peg.4244"/>
<keyword evidence="2" id="KW-0238">DNA-binding</keyword>
<dbReference type="PANTHER" id="PTHR43537">
    <property type="entry name" value="TRANSCRIPTIONAL REGULATOR, GNTR FAMILY"/>
    <property type="match status" value="1"/>
</dbReference>
<dbReference type="Gene3D" id="1.10.10.10">
    <property type="entry name" value="Winged helix-like DNA-binding domain superfamily/Winged helix DNA-binding domain"/>
    <property type="match status" value="1"/>
</dbReference>
<dbReference type="Pfam" id="PF00392">
    <property type="entry name" value="GntR"/>
    <property type="match status" value="1"/>
</dbReference>
<dbReference type="Proteomes" id="UP000472755">
    <property type="component" value="Unassembled WGS sequence"/>
</dbReference>
<dbReference type="EMBL" id="VUNJ01000017">
    <property type="protein sequence ID" value="MST92932.1"/>
    <property type="molecule type" value="Genomic_DNA"/>
</dbReference>
<dbReference type="EMBL" id="WMZU01000019">
    <property type="protein sequence ID" value="MTS28031.1"/>
    <property type="molecule type" value="Genomic_DNA"/>
</dbReference>
<dbReference type="Proteomes" id="UP000032483">
    <property type="component" value="Unassembled WGS sequence"/>
</dbReference>
<evidence type="ECO:0000313" key="9">
    <source>
        <dbReference type="EMBL" id="MTS52635.1"/>
    </source>
</evidence>
<evidence type="ECO:0000313" key="8">
    <source>
        <dbReference type="EMBL" id="MTS28031.1"/>
    </source>
</evidence>
<dbReference type="Gene3D" id="1.20.120.530">
    <property type="entry name" value="GntR ligand-binding domain-like"/>
    <property type="match status" value="1"/>
</dbReference>
<evidence type="ECO:0000256" key="1">
    <source>
        <dbReference type="ARBA" id="ARBA00023015"/>
    </source>
</evidence>
<keyword evidence="10" id="KW-1185">Reference proteome</keyword>
<evidence type="ECO:0000313" key="11">
    <source>
        <dbReference type="Proteomes" id="UP000053433"/>
    </source>
</evidence>
<feature type="domain" description="HTH gntR-type" evidence="4">
    <location>
        <begin position="9"/>
        <end position="77"/>
    </location>
</feature>
<evidence type="ECO:0000313" key="5">
    <source>
        <dbReference type="EMBL" id="KJF38358.1"/>
    </source>
</evidence>
<dbReference type="SUPFAM" id="SSF46785">
    <property type="entry name" value="Winged helix' DNA-binding domain"/>
    <property type="match status" value="1"/>
</dbReference>
<dbReference type="Proteomes" id="UP000449193">
    <property type="component" value="Unassembled WGS sequence"/>
</dbReference>
<dbReference type="GO" id="GO:0003677">
    <property type="term" value="F:DNA binding"/>
    <property type="evidence" value="ECO:0007669"/>
    <property type="project" value="UniProtKB-KW"/>
</dbReference>
<evidence type="ECO:0000256" key="3">
    <source>
        <dbReference type="ARBA" id="ARBA00023163"/>
    </source>
</evidence>
<evidence type="ECO:0000313" key="14">
    <source>
        <dbReference type="Proteomes" id="UP000472755"/>
    </source>
</evidence>
<dbReference type="SUPFAM" id="SSF48008">
    <property type="entry name" value="GntR ligand-binding domain-like"/>
    <property type="match status" value="1"/>
</dbReference>
<protein>
    <submittedName>
        <fullName evidence="7">FadR family transcriptional regulator</fullName>
    </submittedName>
    <submittedName>
        <fullName evidence="5">GntR family transcriptional regulator</fullName>
    </submittedName>
</protein>
<evidence type="ECO:0000313" key="10">
    <source>
        <dbReference type="Proteomes" id="UP000032483"/>
    </source>
</evidence>
<dbReference type="PRINTS" id="PR00035">
    <property type="entry name" value="HTHGNTR"/>
</dbReference>
<dbReference type="EMBL" id="WMZR01000020">
    <property type="protein sequence ID" value="MTS52635.1"/>
    <property type="molecule type" value="Genomic_DNA"/>
</dbReference>
<dbReference type="InterPro" id="IPR036390">
    <property type="entry name" value="WH_DNA-bd_sf"/>
</dbReference>
<dbReference type="PROSITE" id="PS50949">
    <property type="entry name" value="HTH_GNTR"/>
    <property type="match status" value="1"/>
</dbReference>
<dbReference type="Pfam" id="PF07729">
    <property type="entry name" value="FCD"/>
    <property type="match status" value="1"/>
</dbReference>
<dbReference type="RefSeq" id="WP_009322408.1">
    <property type="nucleotide sequence ID" value="NZ_CAOJUJ010000068.1"/>
</dbReference>
<organism evidence="5 10">
    <name type="scientific">Ruthenibacterium lactatiformans</name>
    <dbReference type="NCBI Taxonomy" id="1550024"/>
    <lineage>
        <taxon>Bacteria</taxon>
        <taxon>Bacillati</taxon>
        <taxon>Bacillota</taxon>
        <taxon>Clostridia</taxon>
        <taxon>Eubacteriales</taxon>
        <taxon>Oscillospiraceae</taxon>
        <taxon>Ruthenibacterium</taxon>
    </lineage>
</organism>
<reference evidence="7 12" key="4">
    <citation type="submission" date="2019-08" db="EMBL/GenBank/DDBJ databases">
        <title>In-depth cultivation of the pig gut microbiome towards novel bacterial diversity and tailored functional studies.</title>
        <authorList>
            <person name="Wylensek D."/>
            <person name="Hitch T.C.A."/>
            <person name="Clavel T."/>
        </authorList>
    </citation>
    <scope>NUCLEOTIDE SEQUENCE [LARGE SCALE GENOMIC DNA]</scope>
    <source>
        <strain evidence="7 12">WCA3-601-WT-6J</strain>
    </source>
</reference>
<dbReference type="GeneID" id="42858527"/>
<dbReference type="InterPro" id="IPR036388">
    <property type="entry name" value="WH-like_DNA-bd_sf"/>
</dbReference>
<dbReference type="GO" id="GO:0003700">
    <property type="term" value="F:DNA-binding transcription factor activity"/>
    <property type="evidence" value="ECO:0007669"/>
    <property type="project" value="InterPro"/>
</dbReference>
<evidence type="ECO:0000313" key="12">
    <source>
        <dbReference type="Proteomes" id="UP000431913"/>
    </source>
</evidence>
<keyword evidence="3" id="KW-0804">Transcription</keyword>
<name>A0A0D8IXV6_9FIRM</name>
<dbReference type="InterPro" id="IPR011711">
    <property type="entry name" value="GntR_C"/>
</dbReference>
<dbReference type="Proteomes" id="UP000431913">
    <property type="component" value="Unassembled WGS sequence"/>
</dbReference>
<dbReference type="SMART" id="SM00345">
    <property type="entry name" value="HTH_GNTR"/>
    <property type="match status" value="1"/>
</dbReference>
<evidence type="ECO:0000313" key="6">
    <source>
        <dbReference type="EMBL" id="KUE74707.1"/>
    </source>
</evidence>
<evidence type="ECO:0000313" key="7">
    <source>
        <dbReference type="EMBL" id="MST92932.1"/>
    </source>
</evidence>
<dbReference type="AlphaFoldDB" id="A0A0D8IXV6"/>
<dbReference type="InterPro" id="IPR008920">
    <property type="entry name" value="TF_FadR/GntR_C"/>
</dbReference>
<dbReference type="CDD" id="cd07377">
    <property type="entry name" value="WHTH_GntR"/>
    <property type="match status" value="1"/>
</dbReference>
<reference evidence="5" key="1">
    <citation type="submission" date="2015-02" db="EMBL/GenBank/DDBJ databases">
        <title>A novel member of the family Ruminococcaceae isolated from human feces.</title>
        <authorList>
            <person name="Shkoporov A.N."/>
            <person name="Chaplin A.V."/>
            <person name="Motuzova O.V."/>
            <person name="Kafarskaia L.I."/>
            <person name="Khokhlova E.V."/>
            <person name="Efimov B.A."/>
        </authorList>
    </citation>
    <scope>NUCLEOTIDE SEQUENCE [LARGE SCALE GENOMIC DNA]</scope>
    <source>
        <strain evidence="5">585-1</strain>
    </source>
</reference>
<evidence type="ECO:0000256" key="2">
    <source>
        <dbReference type="ARBA" id="ARBA00023125"/>
    </source>
</evidence>
<comment type="caution">
    <text evidence="5">The sequence shown here is derived from an EMBL/GenBank/DDBJ whole genome shotgun (WGS) entry which is preliminary data.</text>
</comment>
<dbReference type="PANTHER" id="PTHR43537:SF5">
    <property type="entry name" value="UXU OPERON TRANSCRIPTIONAL REGULATOR"/>
    <property type="match status" value="1"/>
</dbReference>
<evidence type="ECO:0000259" key="4">
    <source>
        <dbReference type="PROSITE" id="PS50949"/>
    </source>
</evidence>
<dbReference type="EMBL" id="JXXK01000048">
    <property type="protein sequence ID" value="KJF38358.1"/>
    <property type="molecule type" value="Genomic_DNA"/>
</dbReference>
<evidence type="ECO:0000313" key="13">
    <source>
        <dbReference type="Proteomes" id="UP000449193"/>
    </source>
</evidence>
<dbReference type="InterPro" id="IPR000524">
    <property type="entry name" value="Tscrpt_reg_HTH_GntR"/>
</dbReference>
<gene>
    <name evidence="6" type="ORF">ASJ35_17785</name>
    <name evidence="7" type="ORF">FYJ76_13505</name>
    <name evidence="9" type="ORF">GMD52_13990</name>
    <name evidence="8" type="ORF">GMD59_12145</name>
    <name evidence="5" type="ORF">TQ39_18500</name>
</gene>
<sequence>MEFAKLSAPSLKDLFVQQLQGMILSDELPMGTQLPPERELAQQMQVSRAVVNGGLAELAQQGFLEVRPRQGTFVADYRRKGNLSTLIAIMEYQGGVLGKDEIRSILEVRRALEHLAAQRAIRYASDEALARLGDIVARIAAAQNNAQAAEAAFAFQHELALAGGNSILPLIYYSFKAPVITLWLRFCRMYGIGALCRNTETLYNYLCRRDMDGAERWIDAYLEQAIDGSQQIYEER</sequence>
<dbReference type="EMBL" id="LMUA01000047">
    <property type="protein sequence ID" value="KUE74707.1"/>
    <property type="molecule type" value="Genomic_DNA"/>
</dbReference>
<dbReference type="SMART" id="SM00895">
    <property type="entry name" value="FCD"/>
    <property type="match status" value="1"/>
</dbReference>
<accession>A0A0W7TLJ0</accession>
<accession>A0A0D8IXV6</accession>
<reference evidence="13 14" key="3">
    <citation type="journal article" date="2019" name="Nat. Med.">
        <title>A library of human gut bacterial isolates paired with longitudinal multiomics data enables mechanistic microbiome research.</title>
        <authorList>
            <person name="Poyet M."/>
            <person name="Groussin M."/>
            <person name="Gibbons S.M."/>
            <person name="Avila-Pacheco J."/>
            <person name="Jiang X."/>
            <person name="Kearney S.M."/>
            <person name="Perrotta A.R."/>
            <person name="Berdy B."/>
            <person name="Zhao S."/>
            <person name="Lieberman T.D."/>
            <person name="Swanson P.K."/>
            <person name="Smith M."/>
            <person name="Roesemann S."/>
            <person name="Alexander J.E."/>
            <person name="Rich S.A."/>
            <person name="Livny J."/>
            <person name="Vlamakis H."/>
            <person name="Clish C."/>
            <person name="Bullock K."/>
            <person name="Deik A."/>
            <person name="Scott J."/>
            <person name="Pierce K.A."/>
            <person name="Xavier R.J."/>
            <person name="Alm E.J."/>
        </authorList>
    </citation>
    <scope>NUCLEOTIDE SEQUENCE [LARGE SCALE GENOMIC DNA]</scope>
    <source>
        <strain evidence="8 14">BIOML-A4</strain>
        <strain evidence="9 13">BIOML-A7</strain>
    </source>
</reference>
<reference evidence="6 11" key="2">
    <citation type="submission" date="2015-10" db="EMBL/GenBank/DDBJ databases">
        <title>A novel member of the family Ruminococcaceae isolated from human faeces.</title>
        <authorList>
            <person name="Shkoporov A.N."/>
            <person name="Chaplin A.V."/>
            <person name="Motuzova O.V."/>
            <person name="Kafarskaia L.I."/>
            <person name="Efimov B.A."/>
        </authorList>
    </citation>
    <scope>NUCLEOTIDE SEQUENCE [LARGE SCALE GENOMIC DNA]</scope>
    <source>
        <strain evidence="6 11">668</strain>
    </source>
</reference>